<dbReference type="GO" id="GO:0009088">
    <property type="term" value="P:threonine biosynthetic process"/>
    <property type="evidence" value="ECO:0007669"/>
    <property type="project" value="TreeGrafter"/>
</dbReference>
<dbReference type="Proteomes" id="UP000558113">
    <property type="component" value="Unassembled WGS sequence"/>
</dbReference>
<protein>
    <submittedName>
        <fullName evidence="3">Phosphotransferase</fullName>
    </submittedName>
</protein>
<dbReference type="InterPro" id="IPR050249">
    <property type="entry name" value="Pseudomonas-type_ThrB"/>
</dbReference>
<dbReference type="SUPFAM" id="SSF56112">
    <property type="entry name" value="Protein kinase-like (PK-like)"/>
    <property type="match status" value="1"/>
</dbReference>
<keyword evidence="4" id="KW-1185">Reference proteome</keyword>
<dbReference type="InterPro" id="IPR002575">
    <property type="entry name" value="Aminoglycoside_PTrfase"/>
</dbReference>
<dbReference type="Gene3D" id="3.90.1200.10">
    <property type="match status" value="1"/>
</dbReference>
<evidence type="ECO:0000256" key="1">
    <source>
        <dbReference type="ARBA" id="ARBA00038240"/>
    </source>
</evidence>
<evidence type="ECO:0000259" key="2">
    <source>
        <dbReference type="Pfam" id="PF01636"/>
    </source>
</evidence>
<gene>
    <name evidence="3" type="ORF">GT003_15915</name>
</gene>
<accession>A0A7X5BXG4</accession>
<dbReference type="PANTHER" id="PTHR21064">
    <property type="entry name" value="AMINOGLYCOSIDE PHOSPHOTRANSFERASE DOMAIN-CONTAINING PROTEIN-RELATED"/>
    <property type="match status" value="1"/>
</dbReference>
<dbReference type="PANTHER" id="PTHR21064:SF6">
    <property type="entry name" value="AMINOGLYCOSIDE PHOSPHOTRANSFERASE DOMAIN-CONTAINING PROTEIN"/>
    <property type="match status" value="1"/>
</dbReference>
<comment type="similarity">
    <text evidence="1">Belongs to the pseudomonas-type ThrB family.</text>
</comment>
<sequence>MYIKVNEAVKNIDALILPMASVLYGLEGYACKPANAHEGGRNVVYVCEKGGEAAAVLRIAFLQDRTREDFLGELEFVRYLFEHGGSVPDVVGSRQGNLLEEVAHDHHTFFICLFQKAAGKTLAENQYRYREGAPMTEYFFNCGKVLGKLHQLSKGYTPSRRRYGFHDKFNADSIEKRIPGSLPLLKEKMLDLLKALEELDKNREAYGIVHFDFNDGNYAIDFATGQITVYDFDNCCSCWYMFDVASLWTNGTGWIQFEPDAGKRRAFMDAYFKTALEGYKSETGLGDALLEKLHLFIQVNLMESIMDAFEVMRNNGEAPECNEALSYRIKCLEDDIPYLGFFHDIYACDEPFEHDKRTI</sequence>
<dbReference type="Pfam" id="PF01636">
    <property type="entry name" value="APH"/>
    <property type="match status" value="1"/>
</dbReference>
<organism evidence="3 4">
    <name type="scientific">Paenibacillus sacheonensis</name>
    <dbReference type="NCBI Taxonomy" id="742054"/>
    <lineage>
        <taxon>Bacteria</taxon>
        <taxon>Bacillati</taxon>
        <taxon>Bacillota</taxon>
        <taxon>Bacilli</taxon>
        <taxon>Bacillales</taxon>
        <taxon>Paenibacillaceae</taxon>
        <taxon>Paenibacillus</taxon>
    </lineage>
</organism>
<dbReference type="AlphaFoldDB" id="A0A7X5BXG4"/>
<feature type="domain" description="Aminoglycoside phosphotransferase" evidence="2">
    <location>
        <begin position="38"/>
        <end position="268"/>
    </location>
</feature>
<evidence type="ECO:0000313" key="3">
    <source>
        <dbReference type="EMBL" id="NBC70488.1"/>
    </source>
</evidence>
<evidence type="ECO:0000313" key="4">
    <source>
        <dbReference type="Proteomes" id="UP000558113"/>
    </source>
</evidence>
<comment type="caution">
    <text evidence="3">The sequence shown here is derived from an EMBL/GenBank/DDBJ whole genome shotgun (WGS) entry which is preliminary data.</text>
</comment>
<proteinExistence type="inferred from homology"/>
<keyword evidence="3" id="KW-0808">Transferase</keyword>
<dbReference type="InterPro" id="IPR011009">
    <property type="entry name" value="Kinase-like_dom_sf"/>
</dbReference>
<name>A0A7X5BXG4_9BACL</name>
<reference evidence="3 4" key="1">
    <citation type="submission" date="2020-01" db="EMBL/GenBank/DDBJ databases">
        <title>Paenibacillus soybeanensis sp. nov. isolated from the nodules of soybean (Glycine max(L.) Merr).</title>
        <authorList>
            <person name="Wang H."/>
        </authorList>
    </citation>
    <scope>NUCLEOTIDE SEQUENCE [LARGE SCALE GENOMIC DNA]</scope>
    <source>
        <strain evidence="3 4">DSM 23054</strain>
    </source>
</reference>
<dbReference type="EMBL" id="JAAAMU010000007">
    <property type="protein sequence ID" value="NBC70488.1"/>
    <property type="molecule type" value="Genomic_DNA"/>
</dbReference>
<dbReference type="OrthoDB" id="4030632at2"/>
<dbReference type="RefSeq" id="WP_161699470.1">
    <property type="nucleotide sequence ID" value="NZ_JAAAMU010000007.1"/>
</dbReference>
<dbReference type="GO" id="GO:0004413">
    <property type="term" value="F:homoserine kinase activity"/>
    <property type="evidence" value="ECO:0007669"/>
    <property type="project" value="TreeGrafter"/>
</dbReference>